<gene>
    <name evidence="1" type="ORF">MUCCIDRAFT_106104</name>
</gene>
<proteinExistence type="predicted"/>
<accession>A0A168QEI5</accession>
<evidence type="ECO:0000313" key="1">
    <source>
        <dbReference type="EMBL" id="OAD09128.1"/>
    </source>
</evidence>
<reference evidence="1 2" key="1">
    <citation type="submission" date="2015-06" db="EMBL/GenBank/DDBJ databases">
        <title>Expansion of signal transduction pathways in fungi by whole-genome duplication.</title>
        <authorList>
            <consortium name="DOE Joint Genome Institute"/>
            <person name="Corrochano L.M."/>
            <person name="Kuo A."/>
            <person name="Marcet-Houben M."/>
            <person name="Polaino S."/>
            <person name="Salamov A."/>
            <person name="Villalobos J.M."/>
            <person name="Alvarez M.I."/>
            <person name="Avalos J."/>
            <person name="Benito E.P."/>
            <person name="Benoit I."/>
            <person name="Burger G."/>
            <person name="Camino L.P."/>
            <person name="Canovas D."/>
            <person name="Cerda-Olmedo E."/>
            <person name="Cheng J.-F."/>
            <person name="Dominguez A."/>
            <person name="Elias M."/>
            <person name="Eslava A.P."/>
            <person name="Glaser F."/>
            <person name="Grimwood J."/>
            <person name="Gutierrez G."/>
            <person name="Heitman J."/>
            <person name="Henrissat B."/>
            <person name="Iturriaga E.A."/>
            <person name="Lang B.F."/>
            <person name="Lavin J.L."/>
            <person name="Lee S."/>
            <person name="Li W."/>
            <person name="Lindquist E."/>
            <person name="Lopez-Garcia S."/>
            <person name="Luque E.M."/>
            <person name="Marcos A.T."/>
            <person name="Martin J."/>
            <person name="Mccluskey K."/>
            <person name="Medina H.R."/>
            <person name="Miralles-Duran A."/>
            <person name="Miyazaki A."/>
            <person name="Munoz-Torres E."/>
            <person name="Oguiza J.A."/>
            <person name="Ohm R."/>
            <person name="Olmedo M."/>
            <person name="Orejas M."/>
            <person name="Ortiz-Castellanos L."/>
            <person name="Pisabarro A.G."/>
            <person name="Rodriguez-Romero J."/>
            <person name="Ruiz-Herrera J."/>
            <person name="Ruiz-Vazquez R."/>
            <person name="Sanz C."/>
            <person name="Schackwitz W."/>
            <person name="Schmutz J."/>
            <person name="Shahriari M."/>
            <person name="Shelest E."/>
            <person name="Silva-Franco F."/>
            <person name="Soanes D."/>
            <person name="Syed K."/>
            <person name="Tagua V.G."/>
            <person name="Talbot N.J."/>
            <person name="Thon M."/>
            <person name="De Vries R.P."/>
            <person name="Wiebenga A."/>
            <person name="Yadav J.S."/>
            <person name="Braun E.L."/>
            <person name="Baker S."/>
            <person name="Garre V."/>
            <person name="Horwitz B."/>
            <person name="Torres-Martinez S."/>
            <person name="Idnurm A."/>
            <person name="Herrera-Estrella A."/>
            <person name="Gabaldon T."/>
            <person name="Grigoriev I.V."/>
        </authorList>
    </citation>
    <scope>NUCLEOTIDE SEQUENCE [LARGE SCALE GENOMIC DNA]</scope>
    <source>
        <strain evidence="1 2">CBS 277.49</strain>
    </source>
</reference>
<dbReference type="STRING" id="747725.A0A168QEI5"/>
<dbReference type="CDD" id="cd22744">
    <property type="entry name" value="OTU"/>
    <property type="match status" value="1"/>
</dbReference>
<organism evidence="1 2">
    <name type="scientific">Mucor lusitanicus CBS 277.49</name>
    <dbReference type="NCBI Taxonomy" id="747725"/>
    <lineage>
        <taxon>Eukaryota</taxon>
        <taxon>Fungi</taxon>
        <taxon>Fungi incertae sedis</taxon>
        <taxon>Mucoromycota</taxon>
        <taxon>Mucoromycotina</taxon>
        <taxon>Mucoromycetes</taxon>
        <taxon>Mucorales</taxon>
        <taxon>Mucorineae</taxon>
        <taxon>Mucoraceae</taxon>
        <taxon>Mucor</taxon>
    </lineage>
</organism>
<evidence type="ECO:0008006" key="3">
    <source>
        <dbReference type="Google" id="ProtNLM"/>
    </source>
</evidence>
<dbReference type="VEuPathDB" id="FungiDB:MUCCIDRAFT_106104"/>
<keyword evidence="2" id="KW-1185">Reference proteome</keyword>
<sequence length="185" mass="21231">MTDNAGNNGDCGFRALAQQLTGNEDDYGNIKSAMLNHYLKWKEDYITAYPTMMNHDDLLHILTTDHAWFSTPECSQVAANTFGRPIAVYPSRAMQGLDEMFFPMIHFDYPKNIPLPLVLQNHCNSHSVTVQLKRSKTPHWPIPSTWHTHAVLNLLGHADDKVKTYWKRVLHFNRSGVEHEETVNE</sequence>
<dbReference type="EMBL" id="AMYB01000001">
    <property type="protein sequence ID" value="OAD09128.1"/>
    <property type="molecule type" value="Genomic_DNA"/>
</dbReference>
<comment type="caution">
    <text evidence="1">The sequence shown here is derived from an EMBL/GenBank/DDBJ whole genome shotgun (WGS) entry which is preliminary data.</text>
</comment>
<dbReference type="Gene3D" id="3.90.70.80">
    <property type="match status" value="1"/>
</dbReference>
<name>A0A168QEI5_MUCCL</name>
<protein>
    <recommendedName>
        <fullName evidence="3">OTU domain-containing protein</fullName>
    </recommendedName>
</protein>
<evidence type="ECO:0000313" key="2">
    <source>
        <dbReference type="Proteomes" id="UP000077051"/>
    </source>
</evidence>
<dbReference type="AlphaFoldDB" id="A0A168QEI5"/>
<dbReference type="Proteomes" id="UP000077051">
    <property type="component" value="Unassembled WGS sequence"/>
</dbReference>
<dbReference type="OrthoDB" id="2379842at2759"/>